<dbReference type="EMBL" id="BAABIM010000001">
    <property type="protein sequence ID" value="GAA4671974.1"/>
    <property type="molecule type" value="Genomic_DNA"/>
</dbReference>
<sequence>MRARTNTPYARTAAQRLGIARRVAEVESLVLRTATLELDATLPVATLADRLRRCLAIPDPTARVGPRPLVRVGGPRP</sequence>
<name>A0ABP8VU97_9ACTN</name>
<protein>
    <recommendedName>
        <fullName evidence="3">DUF222 domain-containing protein</fullName>
    </recommendedName>
</protein>
<accession>A0ABP8VU97</accession>
<comment type="caution">
    <text evidence="1">The sequence shown here is derived from an EMBL/GenBank/DDBJ whole genome shotgun (WGS) entry which is preliminary data.</text>
</comment>
<gene>
    <name evidence="1" type="ORF">GCM10023226_05800</name>
</gene>
<evidence type="ECO:0000313" key="1">
    <source>
        <dbReference type="EMBL" id="GAA4671974.1"/>
    </source>
</evidence>
<keyword evidence="2" id="KW-1185">Reference proteome</keyword>
<proteinExistence type="predicted"/>
<evidence type="ECO:0008006" key="3">
    <source>
        <dbReference type="Google" id="ProtNLM"/>
    </source>
</evidence>
<dbReference type="Proteomes" id="UP001500621">
    <property type="component" value="Unassembled WGS sequence"/>
</dbReference>
<reference evidence="2" key="1">
    <citation type="journal article" date="2019" name="Int. J. Syst. Evol. Microbiol.">
        <title>The Global Catalogue of Microorganisms (GCM) 10K type strain sequencing project: providing services to taxonomists for standard genome sequencing and annotation.</title>
        <authorList>
            <consortium name="The Broad Institute Genomics Platform"/>
            <consortium name="The Broad Institute Genome Sequencing Center for Infectious Disease"/>
            <person name="Wu L."/>
            <person name="Ma J."/>
        </authorList>
    </citation>
    <scope>NUCLEOTIDE SEQUENCE [LARGE SCALE GENOMIC DNA]</scope>
    <source>
        <strain evidence="2">JCM 18127</strain>
    </source>
</reference>
<organism evidence="1 2">
    <name type="scientific">Nocardioides nanhaiensis</name>
    <dbReference type="NCBI Taxonomy" id="1476871"/>
    <lineage>
        <taxon>Bacteria</taxon>
        <taxon>Bacillati</taxon>
        <taxon>Actinomycetota</taxon>
        <taxon>Actinomycetes</taxon>
        <taxon>Propionibacteriales</taxon>
        <taxon>Nocardioidaceae</taxon>
        <taxon>Nocardioides</taxon>
    </lineage>
</organism>
<evidence type="ECO:0000313" key="2">
    <source>
        <dbReference type="Proteomes" id="UP001500621"/>
    </source>
</evidence>